<evidence type="ECO:0000313" key="1">
    <source>
        <dbReference type="EMBL" id="QHB15658.1"/>
    </source>
</evidence>
<reference evidence="1" key="1">
    <citation type="submission" date="2019-11" db="EMBL/GenBank/DDBJ databases">
        <title>Identification of Saliva Proteins of the Whitefly Bemisia tabaci by Transcriptome and LC-MS/MS Analyses.</title>
        <authorList>
            <person name="Huang H.-J."/>
        </authorList>
    </citation>
    <scope>NUCLEOTIDE SEQUENCE</scope>
</reference>
<dbReference type="AlphaFoldDB" id="A0A7S5LK90"/>
<organism evidence="1">
    <name type="scientific">Bemisia tabaci</name>
    <name type="common">Sweetpotato whitefly</name>
    <name type="synonym">Aleurodes tabaci</name>
    <dbReference type="NCBI Taxonomy" id="7038"/>
    <lineage>
        <taxon>Eukaryota</taxon>
        <taxon>Metazoa</taxon>
        <taxon>Ecdysozoa</taxon>
        <taxon>Arthropoda</taxon>
        <taxon>Hexapoda</taxon>
        <taxon>Insecta</taxon>
        <taxon>Pterygota</taxon>
        <taxon>Neoptera</taxon>
        <taxon>Paraneoptera</taxon>
        <taxon>Hemiptera</taxon>
        <taxon>Sternorrhyncha</taxon>
        <taxon>Aleyrodoidea</taxon>
        <taxon>Aleyrodidae</taxon>
        <taxon>Aleyrodinae</taxon>
        <taxon>Bemisia</taxon>
    </lineage>
</organism>
<keyword evidence="1" id="KW-0251">Elongation factor</keyword>
<keyword evidence="1" id="KW-0648">Protein biosynthesis</keyword>
<protein>
    <submittedName>
        <fullName evidence="1">Elongation factor 1-beta-like isoform 1</fullName>
    </submittedName>
</protein>
<accession>A0A7S5LK90</accession>
<name>A0A7S5LK90_BEMTA</name>
<dbReference type="EMBL" id="MN738121">
    <property type="protein sequence ID" value="QHB15658.1"/>
    <property type="molecule type" value="mRNA"/>
</dbReference>
<dbReference type="GO" id="GO:0003746">
    <property type="term" value="F:translation elongation factor activity"/>
    <property type="evidence" value="ECO:0007669"/>
    <property type="project" value="UniProtKB-KW"/>
</dbReference>
<sequence>MTPVDLKSPAGVKELDTFLADRSYIEGKVFMNFCIRSTPERILTQKDHMSCILPQEHMINCD</sequence>
<proteinExistence type="evidence at transcript level"/>